<dbReference type="AlphaFoldDB" id="A0A388KR74"/>
<evidence type="ECO:0000256" key="2">
    <source>
        <dbReference type="ARBA" id="ARBA00004123"/>
    </source>
</evidence>
<dbReference type="InterPro" id="IPR001584">
    <property type="entry name" value="Integrase_cat-core"/>
</dbReference>
<evidence type="ECO:0000256" key="10">
    <source>
        <dbReference type="ARBA" id="ARBA00023242"/>
    </source>
</evidence>
<proteinExistence type="inferred from homology"/>
<comment type="subcellular location">
    <subcellularLocation>
        <location evidence="3">Cytoplasm</location>
    </subcellularLocation>
    <subcellularLocation>
        <location evidence="2">Nucleus</location>
    </subcellularLocation>
</comment>
<dbReference type="SUPFAM" id="SSF53098">
    <property type="entry name" value="Ribonuclease H-like"/>
    <property type="match status" value="1"/>
</dbReference>
<dbReference type="PANTHER" id="PTHR13931">
    <property type="entry name" value="UBIQUITINATION FACTOR E4"/>
    <property type="match status" value="1"/>
</dbReference>
<dbReference type="SMART" id="SM00504">
    <property type="entry name" value="Ubox"/>
    <property type="match status" value="1"/>
</dbReference>
<dbReference type="InterPro" id="IPR013083">
    <property type="entry name" value="Znf_RING/FYVE/PHD"/>
</dbReference>
<dbReference type="GO" id="GO:0000209">
    <property type="term" value="P:protein polyubiquitination"/>
    <property type="evidence" value="ECO:0007669"/>
    <property type="project" value="TreeGrafter"/>
</dbReference>
<comment type="catalytic activity">
    <reaction evidence="1">
        <text>S-ubiquitinyl-[E2 ubiquitin-conjugating enzyme]-L-cysteine + [acceptor protein]-L-lysine = [E2 ubiquitin-conjugating enzyme]-L-cysteine + N(6)-ubiquitinyl-[acceptor protein]-L-lysine.</text>
        <dbReference type="EC" id="2.3.2.27"/>
    </reaction>
</comment>
<keyword evidence="10" id="KW-0539">Nucleus</keyword>
<comment type="caution">
    <text evidence="13">The sequence shown here is derived from an EMBL/GenBank/DDBJ whole genome shotgun (WGS) entry which is preliminary data.</text>
</comment>
<dbReference type="GO" id="GO:0015074">
    <property type="term" value="P:DNA integration"/>
    <property type="evidence" value="ECO:0007669"/>
    <property type="project" value="InterPro"/>
</dbReference>
<dbReference type="GO" id="GO:0003676">
    <property type="term" value="F:nucleic acid binding"/>
    <property type="evidence" value="ECO:0007669"/>
    <property type="project" value="InterPro"/>
</dbReference>
<evidence type="ECO:0000259" key="12">
    <source>
        <dbReference type="PROSITE" id="PS51698"/>
    </source>
</evidence>
<dbReference type="CDD" id="cd16657">
    <property type="entry name" value="RING-Ubox_UBE4A"/>
    <property type="match status" value="1"/>
</dbReference>
<dbReference type="FunFam" id="3.30.40.10:FF:000055">
    <property type="entry name" value="Ubiquitin conjugation factor e4 a"/>
    <property type="match status" value="1"/>
</dbReference>
<comment type="similarity">
    <text evidence="5">Belongs to the ubiquitin conjugation factor E4 family.</text>
</comment>
<evidence type="ECO:0000256" key="6">
    <source>
        <dbReference type="ARBA" id="ARBA00012483"/>
    </source>
</evidence>
<evidence type="ECO:0000256" key="9">
    <source>
        <dbReference type="ARBA" id="ARBA00022786"/>
    </source>
</evidence>
<dbReference type="GO" id="GO:0000151">
    <property type="term" value="C:ubiquitin ligase complex"/>
    <property type="evidence" value="ECO:0007669"/>
    <property type="project" value="InterPro"/>
</dbReference>
<keyword evidence="8" id="KW-0808">Transferase</keyword>
<dbReference type="Proteomes" id="UP000265515">
    <property type="component" value="Unassembled WGS sequence"/>
</dbReference>
<keyword evidence="7" id="KW-0963">Cytoplasm</keyword>
<dbReference type="OrthoDB" id="1673261at2759"/>
<protein>
    <recommendedName>
        <fullName evidence="6">RING-type E3 ubiquitin transferase</fullName>
        <ecNumber evidence="6">2.3.2.27</ecNumber>
    </recommendedName>
</protein>
<dbReference type="STRING" id="69332.A0A388KR74"/>
<dbReference type="InterPro" id="IPR045132">
    <property type="entry name" value="UBE4"/>
</dbReference>
<dbReference type="PROSITE" id="PS50994">
    <property type="entry name" value="INTEGRASE"/>
    <property type="match status" value="1"/>
</dbReference>
<dbReference type="EC" id="2.3.2.27" evidence="6"/>
<evidence type="ECO:0000313" key="13">
    <source>
        <dbReference type="EMBL" id="GBG72537.1"/>
    </source>
</evidence>
<dbReference type="UniPathway" id="UPA00143"/>
<dbReference type="Pfam" id="PF10408">
    <property type="entry name" value="Ufd2P_core"/>
    <property type="match status" value="1"/>
</dbReference>
<name>A0A388KR74_CHABU</name>
<evidence type="ECO:0000259" key="11">
    <source>
        <dbReference type="PROSITE" id="PS50994"/>
    </source>
</evidence>
<dbReference type="InterPro" id="IPR012337">
    <property type="entry name" value="RNaseH-like_sf"/>
</dbReference>
<dbReference type="InterPro" id="IPR036397">
    <property type="entry name" value="RNaseH_sf"/>
</dbReference>
<accession>A0A388KR74</accession>
<dbReference type="Gene3D" id="3.30.40.10">
    <property type="entry name" value="Zinc/RING finger domain, C3HC4 (zinc finger)"/>
    <property type="match status" value="1"/>
</dbReference>
<organism evidence="13 14">
    <name type="scientific">Chara braunii</name>
    <name type="common">Braun's stonewort</name>
    <dbReference type="NCBI Taxonomy" id="69332"/>
    <lineage>
        <taxon>Eukaryota</taxon>
        <taxon>Viridiplantae</taxon>
        <taxon>Streptophyta</taxon>
        <taxon>Charophyceae</taxon>
        <taxon>Charales</taxon>
        <taxon>Characeae</taxon>
        <taxon>Chara</taxon>
    </lineage>
</organism>
<dbReference type="GO" id="GO:0036503">
    <property type="term" value="P:ERAD pathway"/>
    <property type="evidence" value="ECO:0007669"/>
    <property type="project" value="InterPro"/>
</dbReference>
<comment type="pathway">
    <text evidence="4">Protein modification; protein ubiquitination.</text>
</comment>
<dbReference type="GO" id="GO:0005737">
    <property type="term" value="C:cytoplasm"/>
    <property type="evidence" value="ECO:0007669"/>
    <property type="project" value="UniProtKB-SubCell"/>
</dbReference>
<gene>
    <name evidence="13" type="ORF">CBR_g12108</name>
</gene>
<reference evidence="13 14" key="1">
    <citation type="journal article" date="2018" name="Cell">
        <title>The Chara Genome: Secondary Complexity and Implications for Plant Terrestrialization.</title>
        <authorList>
            <person name="Nishiyama T."/>
            <person name="Sakayama H."/>
            <person name="Vries J.D."/>
            <person name="Buschmann H."/>
            <person name="Saint-Marcoux D."/>
            <person name="Ullrich K.K."/>
            <person name="Haas F.B."/>
            <person name="Vanderstraeten L."/>
            <person name="Becker D."/>
            <person name="Lang D."/>
            <person name="Vosolsobe S."/>
            <person name="Rombauts S."/>
            <person name="Wilhelmsson P.K.I."/>
            <person name="Janitza P."/>
            <person name="Kern R."/>
            <person name="Heyl A."/>
            <person name="Rumpler F."/>
            <person name="Villalobos L.I.A.C."/>
            <person name="Clay J.M."/>
            <person name="Skokan R."/>
            <person name="Toyoda A."/>
            <person name="Suzuki Y."/>
            <person name="Kagoshima H."/>
            <person name="Schijlen E."/>
            <person name="Tajeshwar N."/>
            <person name="Catarino B."/>
            <person name="Hetherington A.J."/>
            <person name="Saltykova A."/>
            <person name="Bonnot C."/>
            <person name="Breuninger H."/>
            <person name="Symeonidi A."/>
            <person name="Radhakrishnan G.V."/>
            <person name="Van Nieuwerburgh F."/>
            <person name="Deforce D."/>
            <person name="Chang C."/>
            <person name="Karol K.G."/>
            <person name="Hedrich R."/>
            <person name="Ulvskov P."/>
            <person name="Glockner G."/>
            <person name="Delwiche C.F."/>
            <person name="Petrasek J."/>
            <person name="Van de Peer Y."/>
            <person name="Friml J."/>
            <person name="Beilby M."/>
            <person name="Dolan L."/>
            <person name="Kohara Y."/>
            <person name="Sugano S."/>
            <person name="Fujiyama A."/>
            <person name="Delaux P.-M."/>
            <person name="Quint M."/>
            <person name="TheiBen G."/>
            <person name="Hagemann M."/>
            <person name="Harholt J."/>
            <person name="Dunand C."/>
            <person name="Zachgo S."/>
            <person name="Langdale J."/>
            <person name="Maumus F."/>
            <person name="Straeten D.V.D."/>
            <person name="Gould S.B."/>
            <person name="Rensing S.A."/>
        </authorList>
    </citation>
    <scope>NUCLEOTIDE SEQUENCE [LARGE SCALE GENOMIC DNA]</scope>
    <source>
        <strain evidence="13 14">S276</strain>
    </source>
</reference>
<feature type="domain" description="Integrase catalytic" evidence="11">
    <location>
        <begin position="1"/>
        <end position="151"/>
    </location>
</feature>
<dbReference type="InterPro" id="IPR003613">
    <property type="entry name" value="Ubox_domain"/>
</dbReference>
<dbReference type="OMA" id="SHHNAWI"/>
<dbReference type="GO" id="GO:0034450">
    <property type="term" value="F:ubiquitin-ubiquitin ligase activity"/>
    <property type="evidence" value="ECO:0007669"/>
    <property type="project" value="InterPro"/>
</dbReference>
<evidence type="ECO:0000256" key="5">
    <source>
        <dbReference type="ARBA" id="ARBA00007434"/>
    </source>
</evidence>
<dbReference type="Gramene" id="GBG72537">
    <property type="protein sequence ID" value="GBG72537"/>
    <property type="gene ID" value="CBR_g12108"/>
</dbReference>
<dbReference type="EMBL" id="BFEA01000167">
    <property type="protein sequence ID" value="GBG72537.1"/>
    <property type="molecule type" value="Genomic_DNA"/>
</dbReference>
<sequence length="656" mass="76024">MDTLITSESGMGHIFVIVDRFSKYARLVAMLETAKTEYVIRLFKENWVRDLRLPKSIVSDRDVRFTSELWKAAAPKQGTQLQMTSGNHPEANGQAEQLNRAVQHLLRHYIKPNQVDWDEKLALIASLYNNVVHSATGALGRSQRELQGFEEAGHDESDPQVKQLKDHVEKVMEIRLCYESQLRDTELLQMGLSYYRLMVVWMANLLGGFRWPLPAPCPMEFASLPEHFVEDMAQLLLFASRIPHAYDGVILDEFMSFIVTLMGSPLHIKNPYLRAKFVAVLNAWMPAHCMTRGIADSMATLFEGHQLALECMVPNLLKLYVDIEFTGSHTQFFDKFEIRHNIAELLEYLWEVPSHNMSWKKVAKTEERGFYLRFLNMLVNDAIYLLDESLNKLPELRDLEEQMKDKKAWESIPEDERREKERYFRQMESMVRYDMMVANYNVRMLQYTSAEISTPFLLPEMIERIAAMLNYFLLQLVGPQRKALKVRDPEKYEFRPKELLTQIVDIYLNLERSDLTDKFAVAVSSDGRSYRPEAFPEAAAVLRSRQLRPEEMIRAFESFGEKVKVCAAEAMDVEAMMGDIPDEFLDPIQFTLMNDPVVLPSSKTTIDRAVIQRHLLSDQTDPFNRSLLTPDMLIPNTELKAKIEAFREAQRRKAHS</sequence>
<dbReference type="SUPFAM" id="SSF57850">
    <property type="entry name" value="RING/U-box"/>
    <property type="match status" value="1"/>
</dbReference>
<evidence type="ECO:0000256" key="7">
    <source>
        <dbReference type="ARBA" id="ARBA00022490"/>
    </source>
</evidence>
<dbReference type="GO" id="GO:0005634">
    <property type="term" value="C:nucleus"/>
    <property type="evidence" value="ECO:0007669"/>
    <property type="project" value="UniProtKB-SubCell"/>
</dbReference>
<evidence type="ECO:0000256" key="1">
    <source>
        <dbReference type="ARBA" id="ARBA00000900"/>
    </source>
</evidence>
<evidence type="ECO:0000256" key="4">
    <source>
        <dbReference type="ARBA" id="ARBA00004906"/>
    </source>
</evidence>
<dbReference type="Pfam" id="PF04564">
    <property type="entry name" value="U-box"/>
    <property type="match status" value="1"/>
</dbReference>
<dbReference type="InterPro" id="IPR019474">
    <property type="entry name" value="Ub_conjug_fac_E4_core"/>
</dbReference>
<keyword evidence="9" id="KW-0833">Ubl conjugation pathway</keyword>
<feature type="domain" description="U-box" evidence="12">
    <location>
        <begin position="579"/>
        <end position="653"/>
    </location>
</feature>
<dbReference type="GO" id="GO:0006511">
    <property type="term" value="P:ubiquitin-dependent protein catabolic process"/>
    <property type="evidence" value="ECO:0007669"/>
    <property type="project" value="EnsemblPlants"/>
</dbReference>
<dbReference type="Gene3D" id="3.30.420.10">
    <property type="entry name" value="Ribonuclease H-like superfamily/Ribonuclease H"/>
    <property type="match status" value="1"/>
</dbReference>
<dbReference type="PANTHER" id="PTHR13931:SF2">
    <property type="entry name" value="UBIQUITIN CONJUGATION FACTOR E4 B"/>
    <property type="match status" value="1"/>
</dbReference>
<evidence type="ECO:0000256" key="3">
    <source>
        <dbReference type="ARBA" id="ARBA00004496"/>
    </source>
</evidence>
<evidence type="ECO:0000256" key="8">
    <source>
        <dbReference type="ARBA" id="ARBA00022679"/>
    </source>
</evidence>
<evidence type="ECO:0000313" key="14">
    <source>
        <dbReference type="Proteomes" id="UP000265515"/>
    </source>
</evidence>
<dbReference type="PROSITE" id="PS51698">
    <property type="entry name" value="U_BOX"/>
    <property type="match status" value="1"/>
</dbReference>
<keyword evidence="14" id="KW-1185">Reference proteome</keyword>